<sequence length="137" mass="16394">MKVKCKTNKIDQSFTQDTSIRLKRYISIGDSELDIEVGKEYTVYGVEFWDNCPWVYICPEPYDEYPKPFALDFFEVTEKKMSSHWVLNSKCTHNKKVKTQLVFCEWADDESFYERLINEDEECVNTFDSYRKMMNAE</sequence>
<name>A0A5E7K2V5_PSEFL</name>
<protein>
    <submittedName>
        <fullName evidence="1">Uncharacterized protein</fullName>
    </submittedName>
</protein>
<evidence type="ECO:0000313" key="2">
    <source>
        <dbReference type="Proteomes" id="UP000326067"/>
    </source>
</evidence>
<reference evidence="1 2" key="1">
    <citation type="submission" date="2019-09" db="EMBL/GenBank/DDBJ databases">
        <authorList>
            <person name="Chandra G."/>
            <person name="Truman W A."/>
        </authorList>
    </citation>
    <scope>NUCLEOTIDE SEQUENCE [LARGE SCALE GENOMIC DNA]</scope>
    <source>
        <strain evidence="1">PS847</strain>
    </source>
</reference>
<accession>A0A5E7K2V5</accession>
<dbReference type="Proteomes" id="UP000326067">
    <property type="component" value="Unassembled WGS sequence"/>
</dbReference>
<gene>
    <name evidence="1" type="ORF">PS847_02255</name>
</gene>
<evidence type="ECO:0000313" key="1">
    <source>
        <dbReference type="EMBL" id="VVO89933.1"/>
    </source>
</evidence>
<dbReference type="EMBL" id="CABVIC010000002">
    <property type="protein sequence ID" value="VVO89933.1"/>
    <property type="molecule type" value="Genomic_DNA"/>
</dbReference>
<proteinExistence type="predicted"/>
<dbReference type="RefSeq" id="WP_150636259.1">
    <property type="nucleotide sequence ID" value="NZ_CABVIC010000002.1"/>
</dbReference>
<organism evidence="1 2">
    <name type="scientific">Pseudomonas fluorescens</name>
    <dbReference type="NCBI Taxonomy" id="294"/>
    <lineage>
        <taxon>Bacteria</taxon>
        <taxon>Pseudomonadati</taxon>
        <taxon>Pseudomonadota</taxon>
        <taxon>Gammaproteobacteria</taxon>
        <taxon>Pseudomonadales</taxon>
        <taxon>Pseudomonadaceae</taxon>
        <taxon>Pseudomonas</taxon>
    </lineage>
</organism>
<dbReference type="AlphaFoldDB" id="A0A5E7K2V5"/>